<dbReference type="GO" id="GO:0032040">
    <property type="term" value="C:small-subunit processome"/>
    <property type="evidence" value="ECO:0007669"/>
    <property type="project" value="TreeGrafter"/>
</dbReference>
<sequence length="465" mass="52233">MPFFLRGKRPEFNKHKKTFKGGRRTNEPLAKKGKFTRDLDEEITSEEDEQHLKGKPINEEVEAEAEETAQEKKVRLARQYLEELEAQKSQDEDDEVSKDKAIGTQLREDLLEASGRLRKNVARTYLEPQQEDIRIYKSKHQKLSITCVCVTSDERYIFSGSKDCAIVKYTLDGKRIGNIPGGRKGTENVHVGHTSHIYSVAVSSDGKFLASGDKEGYIHIWNADTLEHLKKFKKHRGAVSGLAFRRATHTLFSSSHDRMVMVWNLDAMAFVENLGGHQDAITGIDAFMREACVTSGGRDQSVIVYVISEDKQLRFSGHQDSIEGIKLVNDKTFITFGQDGGLALWTTFKKRHHCIVKAAHGYQSNGLPNWLTAAAALVNTDFLASGSMDGFVRFWKVDTEHHRKLQPLFTIAVPGVINSLAFTASGSHLVAGVGQEHKLGRWYRETPAKNSIVVIPLKKKEVKKV</sequence>
<name>A0AAW0VZD8_CHEQU</name>
<evidence type="ECO:0000313" key="7">
    <source>
        <dbReference type="EMBL" id="KAK8722788.1"/>
    </source>
</evidence>
<feature type="compositionally biased region" description="Basic and acidic residues" evidence="6">
    <location>
        <begin position="24"/>
        <end position="38"/>
    </location>
</feature>
<dbReference type="PANTHER" id="PTHR19865">
    <property type="entry name" value="U3 SMALL NUCLEOLAR RNA INTERACTING PROTEIN 2"/>
    <property type="match status" value="1"/>
</dbReference>
<dbReference type="GO" id="GO:0034511">
    <property type="term" value="F:U3 snoRNA binding"/>
    <property type="evidence" value="ECO:0007669"/>
    <property type="project" value="InterPro"/>
</dbReference>
<keyword evidence="2 5" id="KW-0853">WD repeat</keyword>
<organism evidence="7 8">
    <name type="scientific">Cherax quadricarinatus</name>
    <name type="common">Australian red claw crayfish</name>
    <dbReference type="NCBI Taxonomy" id="27406"/>
    <lineage>
        <taxon>Eukaryota</taxon>
        <taxon>Metazoa</taxon>
        <taxon>Ecdysozoa</taxon>
        <taxon>Arthropoda</taxon>
        <taxon>Crustacea</taxon>
        <taxon>Multicrustacea</taxon>
        <taxon>Malacostraca</taxon>
        <taxon>Eumalacostraca</taxon>
        <taxon>Eucarida</taxon>
        <taxon>Decapoda</taxon>
        <taxon>Pleocyemata</taxon>
        <taxon>Astacidea</taxon>
        <taxon>Parastacoidea</taxon>
        <taxon>Parastacidae</taxon>
        <taxon>Cherax</taxon>
    </lineage>
</organism>
<dbReference type="Pfam" id="PF00400">
    <property type="entry name" value="WD40"/>
    <property type="match status" value="4"/>
</dbReference>
<dbReference type="EMBL" id="JARKIK010000093">
    <property type="protein sequence ID" value="KAK8722788.1"/>
    <property type="molecule type" value="Genomic_DNA"/>
</dbReference>
<comment type="subcellular location">
    <subcellularLocation>
        <location evidence="1">Nucleus</location>
    </subcellularLocation>
</comment>
<comment type="caution">
    <text evidence="7">The sequence shown here is derived from an EMBL/GenBank/DDBJ whole genome shotgun (WGS) entry which is preliminary data.</text>
</comment>
<protein>
    <recommendedName>
        <fullName evidence="9">U3 small nucleolar RNA-interacting protein 2</fullName>
    </recommendedName>
</protein>
<keyword evidence="8" id="KW-1185">Reference proteome</keyword>
<dbReference type="InterPro" id="IPR019775">
    <property type="entry name" value="WD40_repeat_CS"/>
</dbReference>
<dbReference type="SUPFAM" id="SSF50978">
    <property type="entry name" value="WD40 repeat-like"/>
    <property type="match status" value="1"/>
</dbReference>
<reference evidence="7 8" key="1">
    <citation type="journal article" date="2024" name="BMC Genomics">
        <title>Genome assembly of redclaw crayfish (Cherax quadricarinatus) provides insights into its immune adaptation and hypoxia tolerance.</title>
        <authorList>
            <person name="Liu Z."/>
            <person name="Zheng J."/>
            <person name="Li H."/>
            <person name="Fang K."/>
            <person name="Wang S."/>
            <person name="He J."/>
            <person name="Zhou D."/>
            <person name="Weng S."/>
            <person name="Chi M."/>
            <person name="Gu Z."/>
            <person name="He J."/>
            <person name="Li F."/>
            <person name="Wang M."/>
        </authorList>
    </citation>
    <scope>NUCLEOTIDE SEQUENCE [LARGE SCALE GENOMIC DNA]</scope>
    <source>
        <strain evidence="7">ZL_2023a</strain>
    </source>
</reference>
<evidence type="ECO:0000256" key="4">
    <source>
        <dbReference type="ARBA" id="ARBA00023242"/>
    </source>
</evidence>
<feature type="compositionally biased region" description="Basic residues" evidence="6">
    <location>
        <begin position="14"/>
        <end position="23"/>
    </location>
</feature>
<keyword evidence="3" id="KW-0677">Repeat</keyword>
<evidence type="ECO:0000256" key="3">
    <source>
        <dbReference type="ARBA" id="ARBA00022737"/>
    </source>
</evidence>
<dbReference type="SMART" id="SM00320">
    <property type="entry name" value="WD40"/>
    <property type="match status" value="7"/>
</dbReference>
<evidence type="ECO:0000256" key="2">
    <source>
        <dbReference type="ARBA" id="ARBA00022574"/>
    </source>
</evidence>
<feature type="compositionally biased region" description="Acidic residues" evidence="6">
    <location>
        <begin position="39"/>
        <end position="49"/>
    </location>
</feature>
<dbReference type="AlphaFoldDB" id="A0AAW0VZD8"/>
<feature type="compositionally biased region" description="Acidic residues" evidence="6">
    <location>
        <begin position="59"/>
        <end position="68"/>
    </location>
</feature>
<evidence type="ECO:0000313" key="8">
    <source>
        <dbReference type="Proteomes" id="UP001445076"/>
    </source>
</evidence>
<proteinExistence type="predicted"/>
<dbReference type="InterPro" id="IPR036322">
    <property type="entry name" value="WD40_repeat_dom_sf"/>
</dbReference>
<evidence type="ECO:0000256" key="1">
    <source>
        <dbReference type="ARBA" id="ARBA00004123"/>
    </source>
</evidence>
<dbReference type="Proteomes" id="UP001445076">
    <property type="component" value="Unassembled WGS sequence"/>
</dbReference>
<gene>
    <name evidence="7" type="ORF">OTU49_012043</name>
</gene>
<dbReference type="PANTHER" id="PTHR19865:SF0">
    <property type="entry name" value="U3 SMALL NUCLEOLAR RNA-INTERACTING PROTEIN 2"/>
    <property type="match status" value="1"/>
</dbReference>
<dbReference type="InterPro" id="IPR015943">
    <property type="entry name" value="WD40/YVTN_repeat-like_dom_sf"/>
</dbReference>
<accession>A0AAW0VZD8</accession>
<keyword evidence="4" id="KW-0539">Nucleus</keyword>
<dbReference type="PROSITE" id="PS00678">
    <property type="entry name" value="WD_REPEATS_1"/>
    <property type="match status" value="1"/>
</dbReference>
<dbReference type="PROSITE" id="PS50082">
    <property type="entry name" value="WD_REPEATS_2"/>
    <property type="match status" value="2"/>
</dbReference>
<dbReference type="Gene3D" id="2.130.10.10">
    <property type="entry name" value="YVTN repeat-like/Quinoprotein amine dehydrogenase"/>
    <property type="match status" value="1"/>
</dbReference>
<evidence type="ECO:0008006" key="9">
    <source>
        <dbReference type="Google" id="ProtNLM"/>
    </source>
</evidence>
<feature type="region of interest" description="Disordered" evidence="6">
    <location>
        <begin position="1"/>
        <end position="70"/>
    </location>
</feature>
<feature type="repeat" description="WD" evidence="5">
    <location>
        <begin position="190"/>
        <end position="231"/>
    </location>
</feature>
<feature type="repeat" description="WD" evidence="5">
    <location>
        <begin position="232"/>
        <end position="273"/>
    </location>
</feature>
<dbReference type="FunFam" id="2.130.10.10:FF:000509">
    <property type="entry name" value="U3 small nucleolar RNA-interacting protein"/>
    <property type="match status" value="1"/>
</dbReference>
<dbReference type="InterPro" id="IPR039241">
    <property type="entry name" value="Rrp9-like"/>
</dbReference>
<evidence type="ECO:0000256" key="6">
    <source>
        <dbReference type="SAM" id="MobiDB-lite"/>
    </source>
</evidence>
<dbReference type="InterPro" id="IPR001680">
    <property type="entry name" value="WD40_rpt"/>
</dbReference>
<dbReference type="PROSITE" id="PS50294">
    <property type="entry name" value="WD_REPEATS_REGION"/>
    <property type="match status" value="2"/>
</dbReference>
<evidence type="ECO:0000256" key="5">
    <source>
        <dbReference type="PROSITE-ProRule" id="PRU00221"/>
    </source>
</evidence>